<dbReference type="PATRIC" id="fig|1886670.3.peg.3455"/>
<dbReference type="PIRSF" id="PIRSF004846">
    <property type="entry name" value="ModA"/>
    <property type="match status" value="1"/>
</dbReference>
<evidence type="ECO:0000256" key="1">
    <source>
        <dbReference type="ARBA" id="ARBA00009175"/>
    </source>
</evidence>
<dbReference type="GO" id="GO:1901359">
    <property type="term" value="F:tungstate binding"/>
    <property type="evidence" value="ECO:0007669"/>
    <property type="project" value="UniProtKB-ARBA"/>
</dbReference>
<evidence type="ECO:0000256" key="6">
    <source>
        <dbReference type="SAM" id="MobiDB-lite"/>
    </source>
</evidence>
<dbReference type="SUPFAM" id="SSF53850">
    <property type="entry name" value="Periplasmic binding protein-like II"/>
    <property type="match status" value="1"/>
</dbReference>
<evidence type="ECO:0000256" key="2">
    <source>
        <dbReference type="ARBA" id="ARBA00022505"/>
    </source>
</evidence>
<feature type="binding site" evidence="5">
    <location>
        <position position="186"/>
    </location>
    <ligand>
        <name>molybdate</name>
        <dbReference type="ChEBI" id="CHEBI:36264"/>
    </ligand>
</feature>
<comment type="caution">
    <text evidence="7">The sequence shown here is derived from an EMBL/GenBank/DDBJ whole genome shotgun (WGS) entry which is preliminary data.</text>
</comment>
<dbReference type="InterPro" id="IPR050682">
    <property type="entry name" value="ModA/WtpA"/>
</dbReference>
<organism evidence="7 8">
    <name type="scientific">Paenibacillus nuruki</name>
    <dbReference type="NCBI Taxonomy" id="1886670"/>
    <lineage>
        <taxon>Bacteria</taxon>
        <taxon>Bacillati</taxon>
        <taxon>Bacillota</taxon>
        <taxon>Bacilli</taxon>
        <taxon>Bacillales</taxon>
        <taxon>Paenibacillaceae</taxon>
        <taxon>Paenibacillus</taxon>
    </lineage>
</organism>
<dbReference type="NCBIfam" id="TIGR01256">
    <property type="entry name" value="modA"/>
    <property type="match status" value="1"/>
</dbReference>
<dbReference type="PANTHER" id="PTHR30632">
    <property type="entry name" value="MOLYBDATE-BINDING PERIPLASMIC PROTEIN"/>
    <property type="match status" value="1"/>
</dbReference>
<evidence type="ECO:0000313" key="7">
    <source>
        <dbReference type="EMBL" id="ODP27273.1"/>
    </source>
</evidence>
<accession>A0A1E3L0V1</accession>
<dbReference type="GO" id="GO:0030973">
    <property type="term" value="F:molybdate ion binding"/>
    <property type="evidence" value="ECO:0007669"/>
    <property type="project" value="UniProtKB-ARBA"/>
</dbReference>
<feature type="region of interest" description="Disordered" evidence="6">
    <location>
        <begin position="41"/>
        <end position="66"/>
    </location>
</feature>
<comment type="similarity">
    <text evidence="1">Belongs to the bacterial solute-binding protein ModA family.</text>
</comment>
<dbReference type="GO" id="GO:0046872">
    <property type="term" value="F:metal ion binding"/>
    <property type="evidence" value="ECO:0007669"/>
    <property type="project" value="UniProtKB-KW"/>
</dbReference>
<sequence>MLKSILSLFSHRNHTSTSRMGLPALLLGLILILSACSSTTTTSSTDSANGSTPSSETNATATSESPVQLTISAAASLTDSLQEIQTLYQQQHPNVNLTFNFAASGTLQKQIEQGAPADLFFSAGSKQMDALLSANLIDKTHEKDVLANDLVLIVPKDSALTLSSLQDLTRDNIKKLAVGTPESVPAGMYAKQTLESSGLWDKLQSKIVLTKDVKQVLSYVETGNAEAGFVYKTDAMDSDKVQVALKTTADSHDPILYPAGIVSDTTHPEEAAAFYDYLQTDEAQAIFVKHGFMKASASS</sequence>
<dbReference type="InterPro" id="IPR005950">
    <property type="entry name" value="ModA"/>
</dbReference>
<feature type="binding site" evidence="5">
    <location>
        <position position="104"/>
    </location>
    <ligand>
        <name>molybdate</name>
        <dbReference type="ChEBI" id="CHEBI:36264"/>
    </ligand>
</feature>
<dbReference type="AlphaFoldDB" id="A0A1E3L0V1"/>
<gene>
    <name evidence="7" type="ORF">PTI45_03398</name>
</gene>
<name>A0A1E3L0V1_9BACL</name>
<evidence type="ECO:0000256" key="3">
    <source>
        <dbReference type="ARBA" id="ARBA00022723"/>
    </source>
</evidence>
<keyword evidence="3 5" id="KW-0479">Metal-binding</keyword>
<keyword evidence="8" id="KW-1185">Reference proteome</keyword>
<evidence type="ECO:0000313" key="8">
    <source>
        <dbReference type="Proteomes" id="UP000094578"/>
    </source>
</evidence>
<keyword evidence="2 5" id="KW-0500">Molybdenum</keyword>
<dbReference type="Gene3D" id="3.40.190.10">
    <property type="entry name" value="Periplasmic binding protein-like II"/>
    <property type="match status" value="2"/>
</dbReference>
<reference evidence="7 8" key="1">
    <citation type="submission" date="2016-08" db="EMBL/GenBank/DDBJ databases">
        <title>Genome sequencing of Paenibacillus sp. TI45-13ar, isolated from Korean traditional nuruk.</title>
        <authorList>
            <person name="Kim S.-J."/>
        </authorList>
    </citation>
    <scope>NUCLEOTIDE SEQUENCE [LARGE SCALE GENOMIC DNA]</scope>
    <source>
        <strain evidence="7 8">TI45-13ar</strain>
    </source>
</reference>
<keyword evidence="7" id="KW-0449">Lipoprotein</keyword>
<protein>
    <submittedName>
        <fullName evidence="7">Putative ABC transporter substrate-binding lipoprotein YvgL</fullName>
    </submittedName>
</protein>
<dbReference type="Proteomes" id="UP000094578">
    <property type="component" value="Unassembled WGS sequence"/>
</dbReference>
<feature type="binding site" evidence="5">
    <location>
        <position position="231"/>
    </location>
    <ligand>
        <name>molybdate</name>
        <dbReference type="ChEBI" id="CHEBI:36264"/>
    </ligand>
</feature>
<dbReference type="Pfam" id="PF13531">
    <property type="entry name" value="SBP_bac_11"/>
    <property type="match status" value="1"/>
</dbReference>
<feature type="binding site" evidence="5">
    <location>
        <position position="213"/>
    </location>
    <ligand>
        <name>molybdate</name>
        <dbReference type="ChEBI" id="CHEBI:36264"/>
    </ligand>
</feature>
<dbReference type="GO" id="GO:0015689">
    <property type="term" value="P:molybdate ion transport"/>
    <property type="evidence" value="ECO:0007669"/>
    <property type="project" value="InterPro"/>
</dbReference>
<dbReference type="FunFam" id="3.40.190.10:FF:000035">
    <property type="entry name" value="Molybdate ABC transporter substrate-binding protein"/>
    <property type="match status" value="1"/>
</dbReference>
<dbReference type="EMBL" id="MDER01000064">
    <property type="protein sequence ID" value="ODP27273.1"/>
    <property type="molecule type" value="Genomic_DNA"/>
</dbReference>
<evidence type="ECO:0000256" key="4">
    <source>
        <dbReference type="ARBA" id="ARBA00022729"/>
    </source>
</evidence>
<dbReference type="PANTHER" id="PTHR30632:SF0">
    <property type="entry name" value="SULFATE-BINDING PROTEIN"/>
    <property type="match status" value="1"/>
</dbReference>
<feature type="binding site" evidence="5">
    <location>
        <position position="76"/>
    </location>
    <ligand>
        <name>molybdate</name>
        <dbReference type="ChEBI" id="CHEBI:36264"/>
    </ligand>
</feature>
<proteinExistence type="inferred from homology"/>
<dbReference type="STRING" id="1886670.PTI45_03398"/>
<dbReference type="InterPro" id="IPR041879">
    <property type="entry name" value="YvgL-like_PBP2"/>
</dbReference>
<evidence type="ECO:0000256" key="5">
    <source>
        <dbReference type="PIRSR" id="PIRSR004846-1"/>
    </source>
</evidence>
<keyword evidence="4" id="KW-0732">Signal</keyword>
<dbReference type="CDD" id="cd13537">
    <property type="entry name" value="PBP2_YvgL_like"/>
    <property type="match status" value="1"/>
</dbReference>